<evidence type="ECO:0000313" key="14">
    <source>
        <dbReference type="Proteomes" id="UP001600064"/>
    </source>
</evidence>
<evidence type="ECO:0000256" key="6">
    <source>
        <dbReference type="ARBA" id="ARBA00022723"/>
    </source>
</evidence>
<dbReference type="Proteomes" id="UP001600064">
    <property type="component" value="Unassembled WGS sequence"/>
</dbReference>
<dbReference type="GeneID" id="98122576"/>
<keyword evidence="8" id="KW-0067">ATP-binding</keyword>
<dbReference type="PANTHER" id="PTHR11136:SF5">
    <property type="entry name" value="FOLYLPOLYGLUTAMATE SYNTHASE, MITOCHONDRIAL"/>
    <property type="match status" value="1"/>
</dbReference>
<name>A0ABR4DKB5_9PEZI</name>
<dbReference type="Gene3D" id="3.40.1190.10">
    <property type="entry name" value="Mur-like, catalytic domain"/>
    <property type="match status" value="1"/>
</dbReference>
<dbReference type="EC" id="6.3.2.17" evidence="3"/>
<dbReference type="InterPro" id="IPR036565">
    <property type="entry name" value="Mur-like_cat_sf"/>
</dbReference>
<keyword evidence="7" id="KW-0547">Nucleotide-binding</keyword>
<dbReference type="PANTHER" id="PTHR11136">
    <property type="entry name" value="FOLYLPOLYGLUTAMATE SYNTHASE-RELATED"/>
    <property type="match status" value="1"/>
</dbReference>
<organism evidence="13 14">
    <name type="scientific">Remersonia thermophila</name>
    <dbReference type="NCBI Taxonomy" id="72144"/>
    <lineage>
        <taxon>Eukaryota</taxon>
        <taxon>Fungi</taxon>
        <taxon>Dikarya</taxon>
        <taxon>Ascomycota</taxon>
        <taxon>Pezizomycotina</taxon>
        <taxon>Sordariomycetes</taxon>
        <taxon>Sordariomycetidae</taxon>
        <taxon>Sordariales</taxon>
        <taxon>Sordariales incertae sedis</taxon>
        <taxon>Remersonia</taxon>
    </lineage>
</organism>
<keyword evidence="5" id="KW-0436">Ligase</keyword>
<comment type="similarity">
    <text evidence="2">Belongs to the folylpolyglutamate synthase family.</text>
</comment>
<keyword evidence="4" id="KW-0554">One-carbon metabolism</keyword>
<keyword evidence="6" id="KW-0479">Metal-binding</keyword>
<keyword evidence="9" id="KW-0460">Magnesium</keyword>
<dbReference type="SUPFAM" id="SSF53623">
    <property type="entry name" value="MurD-like peptide ligases, catalytic domain"/>
    <property type="match status" value="1"/>
</dbReference>
<comment type="caution">
    <text evidence="13">The sequence shown here is derived from an EMBL/GenBank/DDBJ whole genome shotgun (WGS) entry which is preliminary data.</text>
</comment>
<dbReference type="InterPro" id="IPR001645">
    <property type="entry name" value="Folylpolyglutamate_synth"/>
</dbReference>
<keyword evidence="14" id="KW-1185">Reference proteome</keyword>
<accession>A0ABR4DKB5</accession>
<dbReference type="SUPFAM" id="SSF53244">
    <property type="entry name" value="MurD-like peptide ligases, peptide-binding domain"/>
    <property type="match status" value="1"/>
</dbReference>
<evidence type="ECO:0000313" key="13">
    <source>
        <dbReference type="EMBL" id="KAL2270803.1"/>
    </source>
</evidence>
<evidence type="ECO:0000256" key="3">
    <source>
        <dbReference type="ARBA" id="ARBA00013025"/>
    </source>
</evidence>
<proteinExistence type="inferred from homology"/>
<comment type="pathway">
    <text evidence="1">Cofactor biosynthesis; tetrahydrofolylpolyglutamate biosynthesis.</text>
</comment>
<evidence type="ECO:0000256" key="2">
    <source>
        <dbReference type="ARBA" id="ARBA00008276"/>
    </source>
</evidence>
<dbReference type="NCBIfam" id="TIGR01499">
    <property type="entry name" value="folC"/>
    <property type="match status" value="1"/>
</dbReference>
<evidence type="ECO:0000256" key="10">
    <source>
        <dbReference type="ARBA" id="ARBA00030592"/>
    </source>
</evidence>
<reference evidence="13 14" key="1">
    <citation type="journal article" date="2024" name="Commun. Biol.">
        <title>Comparative genomic analysis of thermophilic fungi reveals convergent evolutionary adaptations and gene losses.</title>
        <authorList>
            <person name="Steindorff A.S."/>
            <person name="Aguilar-Pontes M.V."/>
            <person name="Robinson A.J."/>
            <person name="Andreopoulos B."/>
            <person name="LaButti K."/>
            <person name="Kuo A."/>
            <person name="Mondo S."/>
            <person name="Riley R."/>
            <person name="Otillar R."/>
            <person name="Haridas S."/>
            <person name="Lipzen A."/>
            <person name="Grimwood J."/>
            <person name="Schmutz J."/>
            <person name="Clum A."/>
            <person name="Reid I.D."/>
            <person name="Moisan M.C."/>
            <person name="Butler G."/>
            <person name="Nguyen T.T.M."/>
            <person name="Dewar K."/>
            <person name="Conant G."/>
            <person name="Drula E."/>
            <person name="Henrissat B."/>
            <person name="Hansel C."/>
            <person name="Singer S."/>
            <person name="Hutchinson M.I."/>
            <person name="de Vries R.P."/>
            <person name="Natvig D.O."/>
            <person name="Powell A.J."/>
            <person name="Tsang A."/>
            <person name="Grigoriev I.V."/>
        </authorList>
    </citation>
    <scope>NUCLEOTIDE SEQUENCE [LARGE SCALE GENOMIC DNA]</scope>
    <source>
        <strain evidence="13 14">ATCC 22073</strain>
    </source>
</reference>
<dbReference type="InterPro" id="IPR036615">
    <property type="entry name" value="Mur_ligase_C_dom_sf"/>
</dbReference>
<gene>
    <name evidence="13" type="ORF">VTJ83DRAFT_174</name>
</gene>
<dbReference type="Gene3D" id="3.90.190.20">
    <property type="entry name" value="Mur ligase, C-terminal domain"/>
    <property type="match status" value="1"/>
</dbReference>
<evidence type="ECO:0000256" key="12">
    <source>
        <dbReference type="ARBA" id="ARBA00047493"/>
    </source>
</evidence>
<evidence type="ECO:0000256" key="1">
    <source>
        <dbReference type="ARBA" id="ARBA00005150"/>
    </source>
</evidence>
<comment type="catalytic activity">
    <reaction evidence="12">
        <text>(6S)-5,6,7,8-tetrahydrofolyl-(gamma-L-Glu)(n) + L-glutamate + ATP = (6S)-5,6,7,8-tetrahydrofolyl-(gamma-L-Glu)(n+1) + ADP + phosphate + H(+)</text>
        <dbReference type="Rhea" id="RHEA:10580"/>
        <dbReference type="Rhea" id="RHEA-COMP:14738"/>
        <dbReference type="Rhea" id="RHEA-COMP:14740"/>
        <dbReference type="ChEBI" id="CHEBI:15378"/>
        <dbReference type="ChEBI" id="CHEBI:29985"/>
        <dbReference type="ChEBI" id="CHEBI:30616"/>
        <dbReference type="ChEBI" id="CHEBI:43474"/>
        <dbReference type="ChEBI" id="CHEBI:141005"/>
        <dbReference type="ChEBI" id="CHEBI:456216"/>
        <dbReference type="EC" id="6.3.2.17"/>
    </reaction>
</comment>
<evidence type="ECO:0000256" key="9">
    <source>
        <dbReference type="ARBA" id="ARBA00022842"/>
    </source>
</evidence>
<evidence type="ECO:0000256" key="5">
    <source>
        <dbReference type="ARBA" id="ARBA00022598"/>
    </source>
</evidence>
<dbReference type="RefSeq" id="XP_070869527.1">
    <property type="nucleotide sequence ID" value="XM_071007932.1"/>
</dbReference>
<evidence type="ECO:0000256" key="11">
    <source>
        <dbReference type="ARBA" id="ARBA00030876"/>
    </source>
</evidence>
<evidence type="ECO:0000256" key="4">
    <source>
        <dbReference type="ARBA" id="ARBA00022563"/>
    </source>
</evidence>
<evidence type="ECO:0000256" key="8">
    <source>
        <dbReference type="ARBA" id="ARBA00022840"/>
    </source>
</evidence>
<dbReference type="EMBL" id="JAZGUE010000001">
    <property type="protein sequence ID" value="KAL2270803.1"/>
    <property type="molecule type" value="Genomic_DNA"/>
</dbReference>
<protein>
    <recommendedName>
        <fullName evidence="3">tetrahydrofolate synthase</fullName>
        <ecNumber evidence="3">6.3.2.17</ecNumber>
    </recommendedName>
    <alternativeName>
        <fullName evidence="11">Folylpoly-gamma-glutamate synthetase</fullName>
    </alternativeName>
    <alternativeName>
        <fullName evidence="10">Tetrahydrofolylpolyglutamate synthase</fullName>
    </alternativeName>
</protein>
<sequence>MPVGARVLNRRFVQQQKKLIVPVFIARLAHAVVRTMATSNSTATTTTDPGPGDAYALALERLAQLQSNRAVTSLFDRPPSDPSVDPNALAVPEMLAWLRRAGYTPQSLAASGLRCVHVAGTKGKGSVSAFVASILQQSLAQPGGGDGRRRRRRVVGLYTSPHVVSVRERLVIDGAPLPPAVFARDAELAGPATKPFYFRFLTLVAAHAFAAEGVTDAVVECGIGGEHDATAALLADPALVTAAVVTQLGVDHVAMLGDAVDKIAWHKAGVFKPGRKGFTVRPPTEAAAEVLRARAREKGAEALVVLGDDEVEAWEGVDGARLRGPFQKKNMALAAAAAREHLLRTGAALDGRFGTDGWALADMPEAFRRGLREASLRARGEVVADDDAGIEWHVDGAHTDDSLAGVGRWFRDRTGAGDGDGAVTVLLFNQQDRNPGPLLRALLASPGAPSFDHAVFARNEEASAAGGDLSVQRALADAMKAIRPEAQTAVYDAVRPAVEHVRRIAARAKQDRRPCKVLVTGSFHLAGPVLKAIGQEEP</sequence>
<evidence type="ECO:0000256" key="7">
    <source>
        <dbReference type="ARBA" id="ARBA00022741"/>
    </source>
</evidence>